<dbReference type="FunFam" id="4.10.1000.10:FF:000021">
    <property type="entry name" value="Zinc finger CCCH domain-containing protein 17"/>
    <property type="match status" value="1"/>
</dbReference>
<dbReference type="SUPFAM" id="SSF90229">
    <property type="entry name" value="CCCH zinc finger"/>
    <property type="match status" value="1"/>
</dbReference>
<dbReference type="GO" id="GO:0008270">
    <property type="term" value="F:zinc ion binding"/>
    <property type="evidence" value="ECO:0007669"/>
    <property type="project" value="UniProtKB-KW"/>
</dbReference>
<feature type="region of interest" description="Disordered" evidence="7">
    <location>
        <begin position="1"/>
        <end position="26"/>
    </location>
</feature>
<feature type="compositionally biased region" description="Basic and acidic residues" evidence="7">
    <location>
        <begin position="286"/>
        <end position="295"/>
    </location>
</feature>
<proteinExistence type="predicted"/>
<feature type="domain" description="C3H1-type" evidence="8">
    <location>
        <begin position="63"/>
        <end position="89"/>
    </location>
</feature>
<dbReference type="InterPro" id="IPR041686">
    <property type="entry name" value="Znf-CCCH_3"/>
</dbReference>
<keyword evidence="3 6" id="KW-0863">Zinc-finger</keyword>
<keyword evidence="4 6" id="KW-0862">Zinc</keyword>
<feature type="compositionally biased region" description="Basic and acidic residues" evidence="7">
    <location>
        <begin position="555"/>
        <end position="586"/>
    </location>
</feature>
<evidence type="ECO:0000313" key="9">
    <source>
        <dbReference type="EMBL" id="JAU43814.1"/>
    </source>
</evidence>
<feature type="compositionally biased region" description="Basic and acidic residues" evidence="7">
    <location>
        <begin position="496"/>
        <end position="505"/>
    </location>
</feature>
<evidence type="ECO:0000256" key="7">
    <source>
        <dbReference type="SAM" id="MobiDB-lite"/>
    </source>
</evidence>
<feature type="zinc finger region" description="C3H1-type" evidence="6">
    <location>
        <begin position="117"/>
        <end position="144"/>
    </location>
</feature>
<evidence type="ECO:0000259" key="8">
    <source>
        <dbReference type="PROSITE" id="PS50103"/>
    </source>
</evidence>
<name>A0A1J3FJW1_NOCCA</name>
<feature type="region of interest" description="Disordered" evidence="7">
    <location>
        <begin position="146"/>
        <end position="168"/>
    </location>
</feature>
<accession>A0A1J3FJW1</accession>
<feature type="compositionally biased region" description="Polar residues" evidence="7">
    <location>
        <begin position="404"/>
        <end position="413"/>
    </location>
</feature>
<protein>
    <submittedName>
        <fullName evidence="9">Zinc finger CCCH domain-containing protein 17</fullName>
    </submittedName>
</protein>
<dbReference type="PANTHER" id="PTHR15725">
    <property type="entry name" value="ZN-FINGER, C-X8-C-X5-C-X3-H TYPE-CONTAINING"/>
    <property type="match status" value="1"/>
</dbReference>
<feature type="compositionally biased region" description="Basic and acidic residues" evidence="7">
    <location>
        <begin position="418"/>
        <end position="483"/>
    </location>
</feature>
<dbReference type="SMART" id="SM00356">
    <property type="entry name" value="ZnF_C3H1"/>
    <property type="match status" value="3"/>
</dbReference>
<dbReference type="Gene3D" id="4.10.1000.10">
    <property type="entry name" value="Zinc finger, CCCH-type"/>
    <property type="match status" value="1"/>
</dbReference>
<feature type="region of interest" description="Disordered" evidence="7">
    <location>
        <begin position="286"/>
        <end position="315"/>
    </location>
</feature>
<dbReference type="AlphaFoldDB" id="A0A1J3FJW1"/>
<keyword evidence="1 6" id="KW-0479">Metal-binding</keyword>
<evidence type="ECO:0000256" key="6">
    <source>
        <dbReference type="PROSITE-ProRule" id="PRU00723"/>
    </source>
</evidence>
<feature type="region of interest" description="Disordered" evidence="7">
    <location>
        <begin position="334"/>
        <end position="355"/>
    </location>
</feature>
<dbReference type="PANTHER" id="PTHR15725:SF14">
    <property type="entry name" value="ZINC FINGER CCCH DOMAIN-CONTAINING PROTEIN 11A"/>
    <property type="match status" value="1"/>
</dbReference>
<feature type="region of interest" description="Disordered" evidence="7">
    <location>
        <begin position="374"/>
        <end position="619"/>
    </location>
</feature>
<feature type="domain" description="C3H1-type" evidence="8">
    <location>
        <begin position="117"/>
        <end position="144"/>
    </location>
</feature>
<dbReference type="InterPro" id="IPR000571">
    <property type="entry name" value="Znf_CCCH"/>
</dbReference>
<dbReference type="GO" id="GO:0003677">
    <property type="term" value="F:DNA binding"/>
    <property type="evidence" value="ECO:0007669"/>
    <property type="project" value="UniProtKB-KW"/>
</dbReference>
<dbReference type="InterPro" id="IPR036855">
    <property type="entry name" value="Znf_CCCH_sf"/>
</dbReference>
<feature type="compositionally biased region" description="Basic and acidic residues" evidence="7">
    <location>
        <begin position="390"/>
        <end position="403"/>
    </location>
</feature>
<keyword evidence="5" id="KW-0238">DNA-binding</keyword>
<evidence type="ECO:0000256" key="5">
    <source>
        <dbReference type="ARBA" id="ARBA00023125"/>
    </source>
</evidence>
<feature type="region of interest" description="Disordered" evidence="7">
    <location>
        <begin position="651"/>
        <end position="676"/>
    </location>
</feature>
<feature type="zinc finger region" description="C3H1-type" evidence="6">
    <location>
        <begin position="63"/>
        <end position="89"/>
    </location>
</feature>
<evidence type="ECO:0000256" key="2">
    <source>
        <dbReference type="ARBA" id="ARBA00022737"/>
    </source>
</evidence>
<feature type="zinc finger region" description="C3H1-type" evidence="6">
    <location>
        <begin position="37"/>
        <end position="61"/>
    </location>
</feature>
<dbReference type="Pfam" id="PF14608">
    <property type="entry name" value="zf-CCCH_2"/>
    <property type="match status" value="1"/>
</dbReference>
<sequence length="676" mass="75900">MFAPATQPQQQQQQQMQKNQSESVSSAEEEALKWNTDCVYFLASPLTCKKGAECEYRHSEFARVNPRDCYYWLSGNCMNPKCGFRHPPLEGLLANQGGAPAGSVQPSSHATAHPGVAKQPVPCVFFQKGMCVKGDMCSFMHTPNPAGYKKQHHPPAEAKPAGGADPQFLKKPVESHTGEKKLPDAATNLSKTVKAHADVSAAPRAASAGLRDSRSVEGYVPKHVGYEPVVQKKDVGVTQLLHKYGSEDNNSFHNGKDTDEVLRESSPGFDVLVDNEDRDSEYYHVEDRYGRRSQERGNSVNEYDPDFSAIAHGDGEAFRDQRFEREERYAWGHRRVSSERGDRSERRVYAEDERSENIPASDLRYRLAKQRKVNGMGSVGSHDYAAPDASVERGYRDSGRNTPRESSISSSRLQGRLKLRERSNGDEAHFDRRSERGRDRSELSQGRLRDRIKGRVEESHQERGLRDRAPWSRRREMDDERKSSGFSAPKAIAETKISRKEESKTEPSLGKRKSLEEDDDHHHHRRSGDSFAAPLPFSEILKRKRAAASGGSSNNKDEISKEEAGDETRPITEEKTEIVSEAKAELEQGTITEEGEEVIGEEGEQVYQGNEEEQAYEGDELNGEYYYEEGYEEGGEYTYEEGEEVVYAAEEGEEEATQGGEPEGEEDIEKNVEMLS</sequence>
<evidence type="ECO:0000256" key="1">
    <source>
        <dbReference type="ARBA" id="ARBA00022723"/>
    </source>
</evidence>
<feature type="compositionally biased region" description="Acidic residues" evidence="7">
    <location>
        <begin position="593"/>
        <end position="619"/>
    </location>
</feature>
<evidence type="ECO:0000256" key="3">
    <source>
        <dbReference type="ARBA" id="ARBA00022771"/>
    </source>
</evidence>
<gene>
    <name evidence="9" type="ORF">LC_TR11937_c0_g1_i1_g.41790</name>
</gene>
<dbReference type="EMBL" id="GEVK01009018">
    <property type="protein sequence ID" value="JAU43814.1"/>
    <property type="molecule type" value="Transcribed_RNA"/>
</dbReference>
<feature type="compositionally biased region" description="Low complexity" evidence="7">
    <location>
        <begin position="7"/>
        <end position="26"/>
    </location>
</feature>
<feature type="domain" description="C3H1-type" evidence="8">
    <location>
        <begin position="37"/>
        <end position="61"/>
    </location>
</feature>
<reference evidence="9" key="1">
    <citation type="submission" date="2016-07" db="EMBL/GenBank/DDBJ databases">
        <title>De novo transcriptome assembly of four accessions of the metal hyperaccumulator plant Noccaea caerulescens.</title>
        <authorList>
            <person name="Blande D."/>
            <person name="Halimaa P."/>
            <person name="Tervahauta A.I."/>
            <person name="Aarts M.G."/>
            <person name="Karenlampi S.O."/>
        </authorList>
    </citation>
    <scope>NUCLEOTIDE SEQUENCE</scope>
</reference>
<evidence type="ECO:0000256" key="4">
    <source>
        <dbReference type="ARBA" id="ARBA00022833"/>
    </source>
</evidence>
<dbReference type="Pfam" id="PF15663">
    <property type="entry name" value="zf-CCCH_3"/>
    <property type="match status" value="1"/>
</dbReference>
<organism evidence="9">
    <name type="scientific">Noccaea caerulescens</name>
    <name type="common">Alpine penny-cress</name>
    <name type="synonym">Thlaspi caerulescens</name>
    <dbReference type="NCBI Taxonomy" id="107243"/>
    <lineage>
        <taxon>Eukaryota</taxon>
        <taxon>Viridiplantae</taxon>
        <taxon>Streptophyta</taxon>
        <taxon>Embryophyta</taxon>
        <taxon>Tracheophyta</taxon>
        <taxon>Spermatophyta</taxon>
        <taxon>Magnoliopsida</taxon>
        <taxon>eudicotyledons</taxon>
        <taxon>Gunneridae</taxon>
        <taxon>Pentapetalae</taxon>
        <taxon>rosids</taxon>
        <taxon>malvids</taxon>
        <taxon>Brassicales</taxon>
        <taxon>Brassicaceae</taxon>
        <taxon>Coluteocarpeae</taxon>
        <taxon>Noccaea</taxon>
    </lineage>
</organism>
<feature type="compositionally biased region" description="Acidic residues" evidence="7">
    <location>
        <begin position="651"/>
        <end position="668"/>
    </location>
</feature>
<keyword evidence="2" id="KW-0677">Repeat</keyword>
<dbReference type="GO" id="GO:0003729">
    <property type="term" value="F:mRNA binding"/>
    <property type="evidence" value="ECO:0007669"/>
    <property type="project" value="TreeGrafter"/>
</dbReference>
<dbReference type="PROSITE" id="PS50103">
    <property type="entry name" value="ZF_C3H1"/>
    <property type="match status" value="3"/>
</dbReference>